<protein>
    <submittedName>
        <fullName evidence="2">Uncharacterized protein</fullName>
    </submittedName>
</protein>
<dbReference type="Proteomes" id="UP001218218">
    <property type="component" value="Unassembled WGS sequence"/>
</dbReference>
<name>A0AAD6Z4X3_9AGAR</name>
<evidence type="ECO:0000256" key="1">
    <source>
        <dbReference type="SAM" id="MobiDB-lite"/>
    </source>
</evidence>
<proteinExistence type="predicted"/>
<keyword evidence="3" id="KW-1185">Reference proteome</keyword>
<sequence>MAVHASRTSWFTNYPGSAHLPTLPQYVNQPDGMITSWHAIHSVLPCWANVMFPIGMASAAIPNWYIPELFRFSSILSHPRPPCHISAHRACRWRAMGNVPKRCHPNCARPATGSAPWKRPNVPAGNRTVTDGVVGINLRLVRDQFWLETLSRRHKVATTYKDFPLFHYSIQICLDSSARLFSTAQVFHFECPLPQQRSGTSAASHHTNPISPQSVQTVKCATDRPSFLSDPKGERKTGENFSSVRMHQRGIEPRPVATLYIKLS</sequence>
<accession>A0AAD6Z4X3</accession>
<evidence type="ECO:0000313" key="3">
    <source>
        <dbReference type="Proteomes" id="UP001218218"/>
    </source>
</evidence>
<comment type="caution">
    <text evidence="2">The sequence shown here is derived from an EMBL/GenBank/DDBJ whole genome shotgun (WGS) entry which is preliminary data.</text>
</comment>
<dbReference type="EMBL" id="JARIHO010000086">
    <property type="protein sequence ID" value="KAJ7307897.1"/>
    <property type="molecule type" value="Genomic_DNA"/>
</dbReference>
<reference evidence="2" key="1">
    <citation type="submission" date="2023-03" db="EMBL/GenBank/DDBJ databases">
        <title>Massive genome expansion in bonnet fungi (Mycena s.s.) driven by repeated elements and novel gene families across ecological guilds.</title>
        <authorList>
            <consortium name="Lawrence Berkeley National Laboratory"/>
            <person name="Harder C.B."/>
            <person name="Miyauchi S."/>
            <person name="Viragh M."/>
            <person name="Kuo A."/>
            <person name="Thoen E."/>
            <person name="Andreopoulos B."/>
            <person name="Lu D."/>
            <person name="Skrede I."/>
            <person name="Drula E."/>
            <person name="Henrissat B."/>
            <person name="Morin E."/>
            <person name="Kohler A."/>
            <person name="Barry K."/>
            <person name="LaButti K."/>
            <person name="Morin E."/>
            <person name="Salamov A."/>
            <person name="Lipzen A."/>
            <person name="Mereny Z."/>
            <person name="Hegedus B."/>
            <person name="Baldrian P."/>
            <person name="Stursova M."/>
            <person name="Weitz H."/>
            <person name="Taylor A."/>
            <person name="Grigoriev I.V."/>
            <person name="Nagy L.G."/>
            <person name="Martin F."/>
            <person name="Kauserud H."/>
        </authorList>
    </citation>
    <scope>NUCLEOTIDE SEQUENCE</scope>
    <source>
        <strain evidence="2">CBHHK002</strain>
    </source>
</reference>
<organism evidence="2 3">
    <name type="scientific">Mycena albidolilacea</name>
    <dbReference type="NCBI Taxonomy" id="1033008"/>
    <lineage>
        <taxon>Eukaryota</taxon>
        <taxon>Fungi</taxon>
        <taxon>Dikarya</taxon>
        <taxon>Basidiomycota</taxon>
        <taxon>Agaricomycotina</taxon>
        <taxon>Agaricomycetes</taxon>
        <taxon>Agaricomycetidae</taxon>
        <taxon>Agaricales</taxon>
        <taxon>Marasmiineae</taxon>
        <taxon>Mycenaceae</taxon>
        <taxon>Mycena</taxon>
    </lineage>
</organism>
<gene>
    <name evidence="2" type="ORF">DFH08DRAFT_823980</name>
</gene>
<dbReference type="AlphaFoldDB" id="A0AAD6Z4X3"/>
<feature type="region of interest" description="Disordered" evidence="1">
    <location>
        <begin position="197"/>
        <end position="216"/>
    </location>
</feature>
<evidence type="ECO:0000313" key="2">
    <source>
        <dbReference type="EMBL" id="KAJ7307897.1"/>
    </source>
</evidence>